<evidence type="ECO:0000259" key="19">
    <source>
        <dbReference type="SMART" id="SM00846"/>
    </source>
</evidence>
<keyword evidence="7" id="KW-0963">Cytoplasm</keyword>
<feature type="binding site" evidence="15">
    <location>
        <position position="121"/>
    </location>
    <ligand>
        <name>NAD(+)</name>
        <dbReference type="ChEBI" id="CHEBI:57540"/>
    </ligand>
</feature>
<dbReference type="GO" id="GO:0006006">
    <property type="term" value="P:glucose metabolic process"/>
    <property type="evidence" value="ECO:0007669"/>
    <property type="project" value="InterPro"/>
</dbReference>
<feature type="binding site" evidence="14">
    <location>
        <position position="233"/>
    </location>
    <ligand>
        <name>D-glyceraldehyde 3-phosphate</name>
        <dbReference type="ChEBI" id="CHEBI:59776"/>
    </ligand>
</feature>
<dbReference type="RefSeq" id="WP_168107806.1">
    <property type="nucleotide sequence ID" value="NZ_VTOX01000004.1"/>
</dbReference>
<organism evidence="20 21">
    <name type="scientific">Ramlibacter lithotrophicus</name>
    <dbReference type="NCBI Taxonomy" id="2606681"/>
    <lineage>
        <taxon>Bacteria</taxon>
        <taxon>Pseudomonadati</taxon>
        <taxon>Pseudomonadota</taxon>
        <taxon>Betaproteobacteria</taxon>
        <taxon>Burkholderiales</taxon>
        <taxon>Comamonadaceae</taxon>
        <taxon>Ramlibacter</taxon>
    </lineage>
</organism>
<dbReference type="InterPro" id="IPR020829">
    <property type="entry name" value="GlycerAld_3-P_DH_cat"/>
</dbReference>
<gene>
    <name evidence="20" type="primary">gap</name>
    <name evidence="20" type="ORF">RAMLITH_12670</name>
</gene>
<keyword evidence="9 18" id="KW-0560">Oxidoreductase</keyword>
<feature type="domain" description="Glyceraldehyde 3-phosphate dehydrogenase NAD(P) binding" evidence="19">
    <location>
        <begin position="3"/>
        <end position="151"/>
    </location>
</feature>
<name>A0A7X6DGE0_9BURK</name>
<comment type="function">
    <text evidence="1">Catalyzes the oxidative phosphorylation of glyceraldehyde 3-phosphate (G3P) to 1,3-bisphosphoglycerate (BPG) using the cofactor NAD. The first reaction step involves the formation of a hemiacetal intermediate between G3P and a cysteine residue, and this hemiacetal intermediate is then oxidized to a thioester, with concomitant reduction of NAD to NADH. The reduced NADH is then exchanged with the second NAD, and the thioester is attacked by a nucleophilic inorganic phosphate to produce BPG.</text>
</comment>
<dbReference type="FunFam" id="3.30.360.10:FF:000010">
    <property type="entry name" value="Glyceraldehyde-3-phosphate dehydrogenase"/>
    <property type="match status" value="1"/>
</dbReference>
<evidence type="ECO:0000256" key="12">
    <source>
        <dbReference type="ARBA" id="ARBA00047698"/>
    </source>
</evidence>
<keyword evidence="11" id="KW-0324">Glycolysis</keyword>
<dbReference type="GO" id="GO:0004365">
    <property type="term" value="F:glyceraldehyde-3-phosphate dehydrogenase (NAD+) (phosphorylating) activity"/>
    <property type="evidence" value="ECO:0007669"/>
    <property type="project" value="UniProtKB-EC"/>
</dbReference>
<proteinExistence type="inferred from homology"/>
<evidence type="ECO:0000256" key="10">
    <source>
        <dbReference type="ARBA" id="ARBA00023027"/>
    </source>
</evidence>
<dbReference type="InterPro" id="IPR036291">
    <property type="entry name" value="NAD(P)-bd_dom_sf"/>
</dbReference>
<evidence type="ECO:0000256" key="6">
    <source>
        <dbReference type="ARBA" id="ARBA00021022"/>
    </source>
</evidence>
<accession>A0A7X6DGE0</accession>
<dbReference type="GO" id="GO:0050661">
    <property type="term" value="F:NADP binding"/>
    <property type="evidence" value="ECO:0007669"/>
    <property type="project" value="InterPro"/>
</dbReference>
<dbReference type="EMBL" id="VTOX01000004">
    <property type="protein sequence ID" value="NKE66679.1"/>
    <property type="molecule type" value="Genomic_DNA"/>
</dbReference>
<feature type="binding site" evidence="14">
    <location>
        <begin position="150"/>
        <end position="152"/>
    </location>
    <ligand>
        <name>D-glyceraldehyde 3-phosphate</name>
        <dbReference type="ChEBI" id="CHEBI:59776"/>
    </ligand>
</feature>
<reference evidence="20 21" key="1">
    <citation type="journal article" date="2020" name="Nature">
        <title>Bacterial chemolithoautotrophy via manganese oxidation.</title>
        <authorList>
            <person name="Yu H."/>
            <person name="Leadbetter J.R."/>
        </authorList>
    </citation>
    <scope>NUCLEOTIDE SEQUENCE [LARGE SCALE GENOMIC DNA]</scope>
    <source>
        <strain evidence="20 21">RBP-1</strain>
    </source>
</reference>
<keyword evidence="8 15" id="KW-0547">Nucleotide-binding</keyword>
<comment type="catalytic activity">
    <reaction evidence="12">
        <text>D-glyceraldehyde 3-phosphate + phosphate + NAD(+) = (2R)-3-phospho-glyceroyl phosphate + NADH + H(+)</text>
        <dbReference type="Rhea" id="RHEA:10300"/>
        <dbReference type="ChEBI" id="CHEBI:15378"/>
        <dbReference type="ChEBI" id="CHEBI:43474"/>
        <dbReference type="ChEBI" id="CHEBI:57540"/>
        <dbReference type="ChEBI" id="CHEBI:57604"/>
        <dbReference type="ChEBI" id="CHEBI:57945"/>
        <dbReference type="ChEBI" id="CHEBI:59776"/>
        <dbReference type="EC" id="1.2.1.12"/>
    </reaction>
</comment>
<keyword evidence="10 15" id="KW-0520">NAD</keyword>
<feature type="binding site" evidence="15">
    <location>
        <position position="320"/>
    </location>
    <ligand>
        <name>NAD(+)</name>
        <dbReference type="ChEBI" id="CHEBI:57540"/>
    </ligand>
</feature>
<dbReference type="NCBIfam" id="TIGR01534">
    <property type="entry name" value="GAPDH-I"/>
    <property type="match status" value="1"/>
</dbReference>
<dbReference type="Pfam" id="PF00044">
    <property type="entry name" value="Gp_dh_N"/>
    <property type="match status" value="1"/>
</dbReference>
<dbReference type="GO" id="GO:0051287">
    <property type="term" value="F:NAD binding"/>
    <property type="evidence" value="ECO:0007669"/>
    <property type="project" value="InterPro"/>
</dbReference>
<dbReference type="SMART" id="SM00846">
    <property type="entry name" value="Gp_dh_N"/>
    <property type="match status" value="1"/>
</dbReference>
<evidence type="ECO:0000313" key="21">
    <source>
        <dbReference type="Proteomes" id="UP000521868"/>
    </source>
</evidence>
<evidence type="ECO:0000256" key="1">
    <source>
        <dbReference type="ARBA" id="ARBA00003501"/>
    </source>
</evidence>
<dbReference type="InterPro" id="IPR020831">
    <property type="entry name" value="GlycerAld/Erythrose_P_DH"/>
</dbReference>
<evidence type="ECO:0000256" key="7">
    <source>
        <dbReference type="ARBA" id="ARBA00022490"/>
    </source>
</evidence>
<feature type="binding site" evidence="14">
    <location>
        <begin position="210"/>
        <end position="211"/>
    </location>
    <ligand>
        <name>D-glyceraldehyde 3-phosphate</name>
        <dbReference type="ChEBI" id="CHEBI:59776"/>
    </ligand>
</feature>
<dbReference type="CDD" id="cd18126">
    <property type="entry name" value="GAPDH_I_C"/>
    <property type="match status" value="1"/>
</dbReference>
<evidence type="ECO:0000256" key="18">
    <source>
        <dbReference type="RuleBase" id="RU361160"/>
    </source>
</evidence>
<dbReference type="AlphaFoldDB" id="A0A7X6DGE0"/>
<dbReference type="FunFam" id="3.40.50.720:FF:000001">
    <property type="entry name" value="Glyceraldehyde-3-phosphate dehydrogenase"/>
    <property type="match status" value="1"/>
</dbReference>
<comment type="subunit">
    <text evidence="5">Homotetramer.</text>
</comment>
<dbReference type="Gene3D" id="3.30.360.10">
    <property type="entry name" value="Dihydrodipicolinate Reductase, domain 2"/>
    <property type="match status" value="1"/>
</dbReference>
<feature type="binding site" evidence="15">
    <location>
        <begin position="12"/>
        <end position="13"/>
    </location>
    <ligand>
        <name>NAD(+)</name>
        <dbReference type="ChEBI" id="CHEBI:57540"/>
    </ligand>
</feature>
<evidence type="ECO:0000256" key="11">
    <source>
        <dbReference type="ARBA" id="ARBA00023152"/>
    </source>
</evidence>
<evidence type="ECO:0000256" key="8">
    <source>
        <dbReference type="ARBA" id="ARBA00022741"/>
    </source>
</evidence>
<evidence type="ECO:0000256" key="17">
    <source>
        <dbReference type="RuleBase" id="RU000397"/>
    </source>
</evidence>
<feature type="active site" description="Nucleophile" evidence="13">
    <location>
        <position position="151"/>
    </location>
</feature>
<comment type="pathway">
    <text evidence="3">Carbohydrate degradation; glycolysis; pyruvate from D-glyceraldehyde 3-phosphate: step 1/5.</text>
</comment>
<keyword evidence="21" id="KW-1185">Reference proteome</keyword>
<dbReference type="EC" id="1.2.1.-" evidence="18"/>
<dbReference type="SUPFAM" id="SSF55347">
    <property type="entry name" value="Glyceraldehyde-3-phosphate dehydrogenase-like, C-terminal domain"/>
    <property type="match status" value="1"/>
</dbReference>
<evidence type="ECO:0000256" key="9">
    <source>
        <dbReference type="ARBA" id="ARBA00023002"/>
    </source>
</evidence>
<comment type="subcellular location">
    <subcellularLocation>
        <location evidence="2">Cytoplasm</location>
    </subcellularLocation>
</comment>
<dbReference type="PRINTS" id="PR00078">
    <property type="entry name" value="G3PDHDRGNASE"/>
</dbReference>
<evidence type="ECO:0000313" key="20">
    <source>
        <dbReference type="EMBL" id="NKE66679.1"/>
    </source>
</evidence>
<feature type="binding site" evidence="15">
    <location>
        <position position="79"/>
    </location>
    <ligand>
        <name>NAD(+)</name>
        <dbReference type="ChEBI" id="CHEBI:57540"/>
    </ligand>
</feature>
<dbReference type="PROSITE" id="PS00071">
    <property type="entry name" value="GAPDH"/>
    <property type="match status" value="1"/>
</dbReference>
<dbReference type="InterPro" id="IPR020828">
    <property type="entry name" value="GlycerAld_3-P_DH_NAD(P)-bd"/>
</dbReference>
<comment type="caution">
    <text evidence="20">The sequence shown here is derived from an EMBL/GenBank/DDBJ whole genome shotgun (WGS) entry which is preliminary data.</text>
</comment>
<dbReference type="GO" id="GO:0006096">
    <property type="term" value="P:glycolytic process"/>
    <property type="evidence" value="ECO:0007669"/>
    <property type="project" value="UniProtKB-KW"/>
</dbReference>
<dbReference type="Gene3D" id="3.40.50.720">
    <property type="entry name" value="NAD(P)-binding Rossmann-like Domain"/>
    <property type="match status" value="1"/>
</dbReference>
<dbReference type="GO" id="GO:0005737">
    <property type="term" value="C:cytoplasm"/>
    <property type="evidence" value="ECO:0007669"/>
    <property type="project" value="UniProtKB-SubCell"/>
</dbReference>
<feature type="binding site" evidence="15">
    <location>
        <position position="35"/>
    </location>
    <ligand>
        <name>NAD(+)</name>
        <dbReference type="ChEBI" id="CHEBI:57540"/>
    </ligand>
</feature>
<evidence type="ECO:0000256" key="2">
    <source>
        <dbReference type="ARBA" id="ARBA00004496"/>
    </source>
</evidence>
<feature type="site" description="Activates thiol group during catalysis" evidence="16">
    <location>
        <position position="178"/>
    </location>
</feature>
<dbReference type="CDD" id="cd05214">
    <property type="entry name" value="GAPDH_I_N"/>
    <property type="match status" value="1"/>
</dbReference>
<evidence type="ECO:0000256" key="13">
    <source>
        <dbReference type="PIRSR" id="PIRSR000149-1"/>
    </source>
</evidence>
<dbReference type="PANTHER" id="PTHR10836">
    <property type="entry name" value="GLYCERALDEHYDE 3-PHOSPHATE DEHYDROGENASE"/>
    <property type="match status" value="1"/>
</dbReference>
<evidence type="ECO:0000256" key="4">
    <source>
        <dbReference type="ARBA" id="ARBA00007406"/>
    </source>
</evidence>
<dbReference type="PIRSF" id="PIRSF000149">
    <property type="entry name" value="GAP_DH"/>
    <property type="match status" value="1"/>
</dbReference>
<sequence>MTIRIGINGFGRIGRNVLRSAVQNFSDIEVVGINDLLEPDYLAYMLQYDSVHGRFKGEVAVDGNTLLVNGKKIRLTQERDPANLKWNEVGADIVIESTGLFLDKATAEKHLAAGAKKVVLSAPSKDDTPMFVYGVNHAKYNGEAIISNASCTTNCLAPVAKVLNDKWGIKRGLMTTVHAATATQKTVDGPSNKDWRGGRGILENIIPSSTGAAKAVGKVIPELNKKLTGMSFRVPTSDVSVVDLTVELVKEASYEQICAEMKAMSERPVSEGGLKGVLGYTEDKVVATDFRSDPRTSIFDADAGIALDGTFVKLVSWYDNEWGYSNKCLEMVRVVAR</sequence>
<dbReference type="InterPro" id="IPR006424">
    <property type="entry name" value="Glyceraldehyde-3-P_DH_1"/>
</dbReference>
<dbReference type="SUPFAM" id="SSF51735">
    <property type="entry name" value="NAD(P)-binding Rossmann-fold domains"/>
    <property type="match status" value="1"/>
</dbReference>
<dbReference type="Proteomes" id="UP000521868">
    <property type="component" value="Unassembled WGS sequence"/>
</dbReference>
<evidence type="ECO:0000256" key="15">
    <source>
        <dbReference type="PIRSR" id="PIRSR000149-3"/>
    </source>
</evidence>
<feature type="binding site" evidence="14">
    <location>
        <position position="181"/>
    </location>
    <ligand>
        <name>D-glyceraldehyde 3-phosphate</name>
        <dbReference type="ChEBI" id="CHEBI:59776"/>
    </ligand>
</feature>
<dbReference type="Pfam" id="PF02800">
    <property type="entry name" value="Gp_dh_C"/>
    <property type="match status" value="1"/>
</dbReference>
<protein>
    <recommendedName>
        <fullName evidence="6 18">Glyceraldehyde-3-phosphate dehydrogenase</fullName>
        <ecNumber evidence="18">1.2.1.-</ecNumber>
    </recommendedName>
</protein>
<evidence type="ECO:0000256" key="16">
    <source>
        <dbReference type="PIRSR" id="PIRSR000149-4"/>
    </source>
</evidence>
<dbReference type="InterPro" id="IPR020830">
    <property type="entry name" value="GlycerAld_3-P_DH_AS"/>
</dbReference>
<comment type="similarity">
    <text evidence="4 17">Belongs to the glyceraldehyde-3-phosphate dehydrogenase family.</text>
</comment>
<evidence type="ECO:0000256" key="5">
    <source>
        <dbReference type="ARBA" id="ARBA00011881"/>
    </source>
</evidence>
<evidence type="ECO:0000256" key="14">
    <source>
        <dbReference type="PIRSR" id="PIRSR000149-2"/>
    </source>
</evidence>
<evidence type="ECO:0000256" key="3">
    <source>
        <dbReference type="ARBA" id="ARBA00004869"/>
    </source>
</evidence>
<dbReference type="PANTHER" id="PTHR10836:SF76">
    <property type="entry name" value="GLYCERALDEHYDE-3-PHOSPHATE DEHYDROGENASE-RELATED"/>
    <property type="match status" value="1"/>
</dbReference>